<dbReference type="Gene3D" id="1.10.510.10">
    <property type="entry name" value="Transferase(Phosphotransferase) domain 1"/>
    <property type="match status" value="1"/>
</dbReference>
<dbReference type="PANTHER" id="PTHR44329:SF298">
    <property type="entry name" value="MIXED LINEAGE KINASE DOMAIN-LIKE PROTEIN"/>
    <property type="match status" value="1"/>
</dbReference>
<reference evidence="5 6" key="1">
    <citation type="submission" date="2024-04" db="EMBL/GenBank/DDBJ databases">
        <title>Tritrichomonas musculus Genome.</title>
        <authorList>
            <person name="Alves-Ferreira E."/>
            <person name="Grigg M."/>
            <person name="Lorenzi H."/>
            <person name="Galac M."/>
        </authorList>
    </citation>
    <scope>NUCLEOTIDE SEQUENCE [LARGE SCALE GENOMIC DNA]</scope>
    <source>
        <strain evidence="5 6">EAF2021</strain>
    </source>
</reference>
<feature type="compositionally biased region" description="Low complexity" evidence="3">
    <location>
        <begin position="782"/>
        <end position="812"/>
    </location>
</feature>
<dbReference type="InterPro" id="IPR000719">
    <property type="entry name" value="Prot_kinase_dom"/>
</dbReference>
<evidence type="ECO:0000313" key="6">
    <source>
        <dbReference type="Proteomes" id="UP001470230"/>
    </source>
</evidence>
<evidence type="ECO:0000256" key="1">
    <source>
        <dbReference type="ARBA" id="ARBA00022741"/>
    </source>
</evidence>
<dbReference type="PROSITE" id="PS50011">
    <property type="entry name" value="PROTEIN_KINASE_DOM"/>
    <property type="match status" value="1"/>
</dbReference>
<dbReference type="SUPFAM" id="SSF56112">
    <property type="entry name" value="Protein kinase-like (PK-like)"/>
    <property type="match status" value="1"/>
</dbReference>
<dbReference type="InterPro" id="IPR011009">
    <property type="entry name" value="Kinase-like_dom_sf"/>
</dbReference>
<accession>A0ABR2JV76</accession>
<name>A0ABR2JV76_9EUKA</name>
<evidence type="ECO:0000256" key="2">
    <source>
        <dbReference type="ARBA" id="ARBA00022840"/>
    </source>
</evidence>
<dbReference type="PANTHER" id="PTHR44329">
    <property type="entry name" value="SERINE/THREONINE-PROTEIN KINASE TNNI3K-RELATED"/>
    <property type="match status" value="1"/>
</dbReference>
<dbReference type="InterPro" id="IPR051681">
    <property type="entry name" value="Ser/Thr_Kinases-Pseudokinases"/>
</dbReference>
<protein>
    <recommendedName>
        <fullName evidence="4">Protein kinase domain-containing protein</fullName>
    </recommendedName>
</protein>
<dbReference type="PROSITE" id="PS00108">
    <property type="entry name" value="PROTEIN_KINASE_ST"/>
    <property type="match status" value="1"/>
</dbReference>
<evidence type="ECO:0000256" key="3">
    <source>
        <dbReference type="SAM" id="MobiDB-lite"/>
    </source>
</evidence>
<gene>
    <name evidence="5" type="ORF">M9Y10_044416</name>
</gene>
<dbReference type="Pfam" id="PF00069">
    <property type="entry name" value="Pkinase"/>
    <property type="match status" value="1"/>
</dbReference>
<proteinExistence type="predicted"/>
<keyword evidence="2" id="KW-0067">ATP-binding</keyword>
<evidence type="ECO:0000259" key="4">
    <source>
        <dbReference type="PROSITE" id="PS50011"/>
    </source>
</evidence>
<dbReference type="EMBL" id="JAPFFF010000009">
    <property type="protein sequence ID" value="KAK8881780.1"/>
    <property type="molecule type" value="Genomic_DNA"/>
</dbReference>
<dbReference type="InterPro" id="IPR008271">
    <property type="entry name" value="Ser/Thr_kinase_AS"/>
</dbReference>
<feature type="region of interest" description="Disordered" evidence="3">
    <location>
        <begin position="749"/>
        <end position="814"/>
    </location>
</feature>
<keyword evidence="1" id="KW-0547">Nucleotide-binding</keyword>
<sequence>MNISSHTLKECAMEFKQILIELEHLVQKCAVHKKKFEFAVSQFRRFIAIFSQSPNLNQEINEKQLGAIRDTMDQLSKLYQLLCLHQLDGWENSILEDPSEYVADALCSISQELHNSTIELNKEASSSFIINRIKWIPLHILDIKCIKVSFNKYIESHSNGCNSDPSITKMKARLNSINKFIDEYNDKNLLKMISPGVRVFSPIPINSQSWRIQYSDLNLVNRIGEGSSCDVYSGFYKKTGKAVAIKKLKFNELNGSKHKTFQREVGILAKTSHPCLLNFVGATDTYPFCIVTDWMPNGTLFDELHSKKQLDPTMRTIALFDIARGMQYLHSKHIVHRDLKSLNVLIDEKYHACICDFGFSKDTTEGELITRNVGTPFWMAPELSTKNTSNIYSMSNLTCYTPKIDVYSYGIILWETSSGLFPRTNESSRGAMSYQQPSLPLTTPEGVKELYEKCCDLQPENRPSFDEIVHTFMTGKVLLNGADEKRFMNYVKETIDPQKVGTVEDKINKGIKNEKDIAELIQALLKEGFPEDSSIDLIEKCWTAITRLIPKKILKSLPDHQYHSMTMKPSFSLNEKGVSTFELNEHSSDDNNDDNDFDDFGPVAIVFSKDDNSNKFIDTKSKIILTNDEKAKIALACKVIPLFLQTSLKSNASSLLRALPAGSIPDKIIAKIAEMIPSGSEDFDDDIAITACKNGAADVVAVYSISPEHLKLAFEVVAKEGVSIQLKTAVSDKCIQCLNIQRQSLMRAKSTPILQSQDQKRTEKSENSDNNENDDNNKNDSDNNSNDNDTKNINDINGNTNTNNDNNELNKNSDFENEYSINSSIDSKSAVIIGPDSETNIQKLSRCSSASVNSNVSSASSVDLRLTFDNIDKQSLNELACAAIRCIVGIGEVRRLSPTTIVKYLSCDFAEIRNCFYSVLCALALHDLDEEMPIEVSDIMIDNITRKGDSLFAENAMTALAKIAPKIAEDFLTKFLNKEWLRKEAERRYEMIVRMMMVMSISKNSEFKHIIRKTIDELGFKDASSEIKKSVNTLKAYAES</sequence>
<keyword evidence="6" id="KW-1185">Reference proteome</keyword>
<evidence type="ECO:0000313" key="5">
    <source>
        <dbReference type="EMBL" id="KAK8881780.1"/>
    </source>
</evidence>
<dbReference type="SMART" id="SM00220">
    <property type="entry name" value="S_TKc"/>
    <property type="match status" value="1"/>
</dbReference>
<dbReference type="Proteomes" id="UP001470230">
    <property type="component" value="Unassembled WGS sequence"/>
</dbReference>
<comment type="caution">
    <text evidence="5">The sequence shown here is derived from an EMBL/GenBank/DDBJ whole genome shotgun (WGS) entry which is preliminary data.</text>
</comment>
<dbReference type="CDD" id="cd13999">
    <property type="entry name" value="STKc_MAP3K-like"/>
    <property type="match status" value="1"/>
</dbReference>
<feature type="compositionally biased region" description="Basic and acidic residues" evidence="3">
    <location>
        <begin position="758"/>
        <end position="767"/>
    </location>
</feature>
<feature type="domain" description="Protein kinase" evidence="4">
    <location>
        <begin position="217"/>
        <end position="473"/>
    </location>
</feature>
<organism evidence="5 6">
    <name type="scientific">Tritrichomonas musculus</name>
    <dbReference type="NCBI Taxonomy" id="1915356"/>
    <lineage>
        <taxon>Eukaryota</taxon>
        <taxon>Metamonada</taxon>
        <taxon>Parabasalia</taxon>
        <taxon>Tritrichomonadida</taxon>
        <taxon>Tritrichomonadidae</taxon>
        <taxon>Tritrichomonas</taxon>
    </lineage>
</organism>